<feature type="domain" description="Endonuclease/exonuclease/phosphatase" evidence="19">
    <location>
        <begin position="6"/>
        <end position="244"/>
    </location>
</feature>
<dbReference type="InterPro" id="IPR036394">
    <property type="entry name" value="Ribosomal_uL22_sf"/>
</dbReference>
<dbReference type="Pfam" id="PF03372">
    <property type="entry name" value="Exo_endo_phos"/>
    <property type="match status" value="1"/>
</dbReference>
<evidence type="ECO:0000256" key="17">
    <source>
        <dbReference type="RuleBase" id="RU004005"/>
    </source>
</evidence>
<evidence type="ECO:0000256" key="11">
    <source>
        <dbReference type="ARBA" id="ARBA00022919"/>
    </source>
</evidence>
<evidence type="ECO:0000256" key="16">
    <source>
        <dbReference type="ARBA" id="ARBA00023274"/>
    </source>
</evidence>
<keyword evidence="7 18" id="KW-0812">Transmembrane</keyword>
<dbReference type="PANTHER" id="PTHR16320:SF24">
    <property type="entry name" value="PHOSPHODIESTERASE, PUTATIVE-RELATED"/>
    <property type="match status" value="1"/>
</dbReference>
<dbReference type="Pfam" id="PF00237">
    <property type="entry name" value="Ribosomal_L22"/>
    <property type="match status" value="1"/>
</dbReference>
<dbReference type="InterPro" id="IPR038772">
    <property type="entry name" value="Sph/SMPD2-like"/>
</dbReference>
<dbReference type="Proteomes" id="UP000887560">
    <property type="component" value="Unplaced"/>
</dbReference>
<keyword evidence="12 17" id="KW-0689">Ribosomal protein</keyword>
<proteinExistence type="inferred from homology"/>
<evidence type="ECO:0000256" key="7">
    <source>
        <dbReference type="ARBA" id="ARBA00022692"/>
    </source>
</evidence>
<evidence type="ECO:0000256" key="5">
    <source>
        <dbReference type="ARBA" id="ARBA00009451"/>
    </source>
</evidence>
<dbReference type="GO" id="GO:0006665">
    <property type="term" value="P:sphingolipid metabolic process"/>
    <property type="evidence" value="ECO:0007669"/>
    <property type="project" value="UniProtKB-KW"/>
</dbReference>
<keyword evidence="10" id="KW-0460">Magnesium</keyword>
<dbReference type="InterPro" id="IPR005135">
    <property type="entry name" value="Endo/exonuclease/phosphatase"/>
</dbReference>
<dbReference type="GO" id="GO:0004767">
    <property type="term" value="F:sphingomyelin phosphodiesterase activity"/>
    <property type="evidence" value="ECO:0007669"/>
    <property type="project" value="UniProtKB-EC"/>
</dbReference>
<sequence>MLRVATLNCWLLPHPWPIGSKHKTFRIQMLISALAVSKFDIVALQEIWSEKVFIEMVHNLKEKFPYSHYFHSGFTGSGTCILSRYPIISTLLHRYSLNGFPHHIHRGDWFGGKIVGMAEILFDSYKICFYTTHLHAEYNKENDLYLPHRISQCFEMSQFIRHTCGGADFVILVGDFNLEPTNLGFQLIKNLVPLNDAWECRPNAVDPLYENGTTCERPDNCYTSKCLLKSFPDGKRLDYLMYRSEKTEIKLLNCEYCFDKIPESDLNYSDHLGVSAKFEIKKENQIDTGSQQLRQLSIEKQILTKSLKIIEEAEIRVLWDRRLFLALCVLFIILIVATTKLDLNVPFAFAFVALVRFTLTLMAGFSFCYGFVGLTIELKALKETKQLAVVIDICRNKMKRFLPAISGYAPIQRFEKPTPRIYYAPEWRLDKSGRRDGNLDKYSPMNNYGVTPEKWEYLNKVVWPPNYVVPETGKPKAREVFHVKESVHLHPKKIFPSCFFAQNLMANEAIKQLRHKITKPTLLLAETIEEAVERAADEFKIDNPLENMFVAEAFGIQCKILKSARRHARGAWHPLRHRYINIFVRLEEGEPPTFKGREPDPDGWERMQDYYAYLRSRDFKYSI</sequence>
<comment type="subcellular location">
    <subcellularLocation>
        <location evidence="1">Membrane</location>
        <topology evidence="1">Multi-pass membrane protein</topology>
    </subcellularLocation>
</comment>
<comment type="pathway">
    <text evidence="2">Lipid metabolism; sphingolipid metabolism.</text>
</comment>
<dbReference type="Gene3D" id="3.90.470.10">
    <property type="entry name" value="Ribosomal protein L22/L17"/>
    <property type="match status" value="1"/>
</dbReference>
<evidence type="ECO:0000256" key="18">
    <source>
        <dbReference type="SAM" id="Phobius"/>
    </source>
</evidence>
<keyword evidence="16 17" id="KW-0687">Ribonucleoprotein</keyword>
<evidence type="ECO:0000256" key="1">
    <source>
        <dbReference type="ARBA" id="ARBA00004141"/>
    </source>
</evidence>
<keyword evidence="11" id="KW-0746">Sphingolipid metabolism</keyword>
<protein>
    <recommendedName>
        <fullName evidence="6">sphingomyelin phosphodiesterase</fullName>
        <ecNumber evidence="6">3.1.4.12</ecNumber>
    </recommendedName>
</protein>
<evidence type="ECO:0000256" key="13">
    <source>
        <dbReference type="ARBA" id="ARBA00022989"/>
    </source>
</evidence>
<dbReference type="EC" id="3.1.4.12" evidence="6"/>
<keyword evidence="20" id="KW-1185">Reference proteome</keyword>
<evidence type="ECO:0000259" key="19">
    <source>
        <dbReference type="Pfam" id="PF03372"/>
    </source>
</evidence>
<evidence type="ECO:0000256" key="6">
    <source>
        <dbReference type="ARBA" id="ARBA00012369"/>
    </source>
</evidence>
<dbReference type="AlphaFoldDB" id="A0A915NK01"/>
<keyword evidence="9" id="KW-0378">Hydrolase</keyword>
<dbReference type="GO" id="GO:0016020">
    <property type="term" value="C:membrane"/>
    <property type="evidence" value="ECO:0007669"/>
    <property type="project" value="UniProtKB-SubCell"/>
</dbReference>
<dbReference type="GO" id="GO:0003735">
    <property type="term" value="F:structural constituent of ribosome"/>
    <property type="evidence" value="ECO:0007669"/>
    <property type="project" value="InterPro"/>
</dbReference>
<name>A0A915NK01_9BILA</name>
<keyword evidence="8" id="KW-0479">Metal-binding</keyword>
<dbReference type="InterPro" id="IPR001063">
    <property type="entry name" value="Ribosomal_uL22"/>
</dbReference>
<keyword evidence="13 18" id="KW-1133">Transmembrane helix</keyword>
<evidence type="ECO:0000256" key="3">
    <source>
        <dbReference type="ARBA" id="ARBA00004991"/>
    </source>
</evidence>
<reference evidence="21" key="1">
    <citation type="submission" date="2022-11" db="UniProtKB">
        <authorList>
            <consortium name="WormBaseParasite"/>
        </authorList>
    </citation>
    <scope>IDENTIFICATION</scope>
</reference>
<evidence type="ECO:0000256" key="9">
    <source>
        <dbReference type="ARBA" id="ARBA00022801"/>
    </source>
</evidence>
<keyword evidence="14" id="KW-0443">Lipid metabolism</keyword>
<feature type="transmembrane region" description="Helical" evidence="18">
    <location>
        <begin position="347"/>
        <end position="372"/>
    </location>
</feature>
<organism evidence="20 21">
    <name type="scientific">Meloidogyne floridensis</name>
    <dbReference type="NCBI Taxonomy" id="298350"/>
    <lineage>
        <taxon>Eukaryota</taxon>
        <taxon>Metazoa</taxon>
        <taxon>Ecdysozoa</taxon>
        <taxon>Nematoda</taxon>
        <taxon>Chromadorea</taxon>
        <taxon>Rhabditida</taxon>
        <taxon>Tylenchina</taxon>
        <taxon>Tylenchomorpha</taxon>
        <taxon>Tylenchoidea</taxon>
        <taxon>Meloidogynidae</taxon>
        <taxon>Meloidogyninae</taxon>
        <taxon>Meloidogyne</taxon>
    </lineage>
</organism>
<comment type="similarity">
    <text evidence="5 17">Belongs to the universal ribosomal protein uL22 family.</text>
</comment>
<dbReference type="SUPFAM" id="SSF54843">
    <property type="entry name" value="Ribosomal protein L22"/>
    <property type="match status" value="1"/>
</dbReference>
<dbReference type="GO" id="GO:0005840">
    <property type="term" value="C:ribosome"/>
    <property type="evidence" value="ECO:0007669"/>
    <property type="project" value="UniProtKB-KW"/>
</dbReference>
<evidence type="ECO:0000256" key="2">
    <source>
        <dbReference type="ARBA" id="ARBA00004760"/>
    </source>
</evidence>
<keyword evidence="15 18" id="KW-0472">Membrane</keyword>
<dbReference type="GO" id="GO:0006412">
    <property type="term" value="P:translation"/>
    <property type="evidence" value="ECO:0007669"/>
    <property type="project" value="InterPro"/>
</dbReference>
<comment type="pathway">
    <text evidence="3">Sphingolipid metabolism.</text>
</comment>
<accession>A0A915NK01</accession>
<dbReference type="SUPFAM" id="SSF56219">
    <property type="entry name" value="DNase I-like"/>
    <property type="match status" value="1"/>
</dbReference>
<dbReference type="GO" id="GO:1990904">
    <property type="term" value="C:ribonucleoprotein complex"/>
    <property type="evidence" value="ECO:0007669"/>
    <property type="project" value="UniProtKB-KW"/>
</dbReference>
<dbReference type="Gene3D" id="3.60.10.10">
    <property type="entry name" value="Endonuclease/exonuclease/phosphatase"/>
    <property type="match status" value="1"/>
</dbReference>
<dbReference type="GO" id="GO:0046872">
    <property type="term" value="F:metal ion binding"/>
    <property type="evidence" value="ECO:0007669"/>
    <property type="project" value="UniProtKB-KW"/>
</dbReference>
<evidence type="ECO:0000256" key="10">
    <source>
        <dbReference type="ARBA" id="ARBA00022842"/>
    </source>
</evidence>
<evidence type="ECO:0000256" key="15">
    <source>
        <dbReference type="ARBA" id="ARBA00023136"/>
    </source>
</evidence>
<evidence type="ECO:0000256" key="8">
    <source>
        <dbReference type="ARBA" id="ARBA00022723"/>
    </source>
</evidence>
<dbReference type="PANTHER" id="PTHR16320">
    <property type="entry name" value="SPHINGOMYELINASE FAMILY MEMBER"/>
    <property type="match status" value="1"/>
</dbReference>
<evidence type="ECO:0000256" key="12">
    <source>
        <dbReference type="ARBA" id="ARBA00022980"/>
    </source>
</evidence>
<feature type="transmembrane region" description="Helical" evidence="18">
    <location>
        <begin position="323"/>
        <end position="341"/>
    </location>
</feature>
<comment type="similarity">
    <text evidence="4">Belongs to the neutral sphingomyelinase family.</text>
</comment>
<dbReference type="WBParaSite" id="scf7180000418326.g2301">
    <property type="protein sequence ID" value="scf7180000418326.g2301"/>
    <property type="gene ID" value="scf7180000418326.g2301"/>
</dbReference>
<evidence type="ECO:0000313" key="20">
    <source>
        <dbReference type="Proteomes" id="UP000887560"/>
    </source>
</evidence>
<evidence type="ECO:0000313" key="21">
    <source>
        <dbReference type="WBParaSite" id="scf7180000418326.g2301"/>
    </source>
</evidence>
<evidence type="ECO:0000256" key="14">
    <source>
        <dbReference type="ARBA" id="ARBA00023098"/>
    </source>
</evidence>
<evidence type="ECO:0000256" key="4">
    <source>
        <dbReference type="ARBA" id="ARBA00006335"/>
    </source>
</evidence>
<dbReference type="InterPro" id="IPR036691">
    <property type="entry name" value="Endo/exonu/phosph_ase_sf"/>
</dbReference>